<proteinExistence type="predicted"/>
<evidence type="ECO:0000313" key="2">
    <source>
        <dbReference type="EMBL" id="AKB35942.1"/>
    </source>
</evidence>
<dbReference type="STRING" id="1434118.MSSAC_1352"/>
<dbReference type="PROSITE" id="PS51742">
    <property type="entry name" value="PPC"/>
    <property type="match status" value="1"/>
</dbReference>
<dbReference type="PANTHER" id="PTHR34988:SF1">
    <property type="entry name" value="DNA-BINDING PROTEIN"/>
    <property type="match status" value="1"/>
</dbReference>
<dbReference type="Pfam" id="PF03479">
    <property type="entry name" value="PCC"/>
    <property type="match status" value="1"/>
</dbReference>
<dbReference type="RefSeq" id="WP_048181282.1">
    <property type="nucleotide sequence ID" value="NZ_CP009508.1"/>
</dbReference>
<gene>
    <name evidence="2" type="ORF">MSSAC_1352</name>
</gene>
<feature type="domain" description="PPC" evidence="1">
    <location>
        <begin position="6"/>
        <end position="145"/>
    </location>
</feature>
<dbReference type="SUPFAM" id="SSF117856">
    <property type="entry name" value="AF0104/ALDC/Ptd012-like"/>
    <property type="match status" value="1"/>
</dbReference>
<dbReference type="EMBL" id="CP009508">
    <property type="protein sequence ID" value="AKB35942.1"/>
    <property type="molecule type" value="Genomic_DNA"/>
</dbReference>
<reference evidence="2 3" key="1">
    <citation type="submission" date="2014-07" db="EMBL/GenBank/DDBJ databases">
        <title>Methanogenic archaea and the global carbon cycle.</title>
        <authorList>
            <person name="Henriksen J.R."/>
            <person name="Luke J."/>
            <person name="Reinhart S."/>
            <person name="Benedict M.N."/>
            <person name="Youngblut N.D."/>
            <person name="Metcalf M.E."/>
            <person name="Whitaker R.J."/>
            <person name="Metcalf W.W."/>
        </authorList>
    </citation>
    <scope>NUCLEOTIDE SEQUENCE [LARGE SCALE GENOMIC DNA]</scope>
    <source>
        <strain evidence="2 3">C2J</strain>
    </source>
</reference>
<accession>A0A0E3PM72</accession>
<sequence>MEYTKGRIGRVFVVRVDHGDDLILELIKLAELEEIEAAVFMLLGALREGKLVTGPKENRRPPEPVWTGFNDAHEILGIGDIFQENRKPKIHLHAGTARENSVKLGCLRGESEVFMVVEVFIFELEGISARRIMDTEQGFSPVNFTPVPDKE</sequence>
<dbReference type="KEGG" id="msj:MSSAC_1352"/>
<protein>
    <recommendedName>
        <fullName evidence="1">PPC domain-containing protein</fullName>
    </recommendedName>
</protein>
<organism evidence="2 3">
    <name type="scientific">Methanosarcina siciliae C2J</name>
    <dbReference type="NCBI Taxonomy" id="1434118"/>
    <lineage>
        <taxon>Archaea</taxon>
        <taxon>Methanobacteriati</taxon>
        <taxon>Methanobacteriota</taxon>
        <taxon>Stenosarchaea group</taxon>
        <taxon>Methanomicrobia</taxon>
        <taxon>Methanosarcinales</taxon>
        <taxon>Methanosarcinaceae</taxon>
        <taxon>Methanosarcina</taxon>
    </lineage>
</organism>
<dbReference type="Gene3D" id="3.30.1330.80">
    <property type="entry name" value="Hypothetical protein, similar to alpha- acetolactate decarboxylase, domain 2"/>
    <property type="match status" value="1"/>
</dbReference>
<dbReference type="PATRIC" id="fig|1434118.4.peg.1725"/>
<dbReference type="GeneID" id="24870949"/>
<dbReference type="InterPro" id="IPR005175">
    <property type="entry name" value="PPC_dom"/>
</dbReference>
<evidence type="ECO:0000259" key="1">
    <source>
        <dbReference type="PROSITE" id="PS51742"/>
    </source>
</evidence>
<dbReference type="Proteomes" id="UP000033123">
    <property type="component" value="Chromosome"/>
</dbReference>
<dbReference type="CDD" id="cd11378">
    <property type="entry name" value="DUF296"/>
    <property type="match status" value="1"/>
</dbReference>
<dbReference type="PANTHER" id="PTHR34988">
    <property type="entry name" value="PROTEIN, PUTATIVE-RELATED"/>
    <property type="match status" value="1"/>
</dbReference>
<evidence type="ECO:0000313" key="3">
    <source>
        <dbReference type="Proteomes" id="UP000033123"/>
    </source>
</evidence>
<dbReference type="HOGENOM" id="CLU_114051_1_0_2"/>
<name>A0A0E3PM72_9EURY</name>
<dbReference type="AlphaFoldDB" id="A0A0E3PM72"/>